<keyword evidence="2" id="KW-0813">Transport</keyword>
<evidence type="ECO:0000256" key="1">
    <source>
        <dbReference type="ARBA" id="ARBA00004651"/>
    </source>
</evidence>
<dbReference type="PROSITE" id="PS00211">
    <property type="entry name" value="ABC_TRANSPORTER_1"/>
    <property type="match status" value="1"/>
</dbReference>
<feature type="domain" description="ABC transmembrane type-1" evidence="11">
    <location>
        <begin position="20"/>
        <end position="304"/>
    </location>
</feature>
<dbReference type="Gene3D" id="1.20.1560.10">
    <property type="entry name" value="ABC transporter type 1, transmembrane domain"/>
    <property type="match status" value="1"/>
</dbReference>
<keyword evidence="3" id="KW-1003">Cell membrane</keyword>
<dbReference type="Pfam" id="PF00005">
    <property type="entry name" value="ABC_tran"/>
    <property type="match status" value="1"/>
</dbReference>
<keyword evidence="5" id="KW-0547">Nucleotide-binding</keyword>
<dbReference type="PANTHER" id="PTHR43394">
    <property type="entry name" value="ATP-DEPENDENT PERMEASE MDL1, MITOCHONDRIAL"/>
    <property type="match status" value="1"/>
</dbReference>
<dbReference type="KEGG" id="jar:G7057_03225"/>
<dbReference type="Gene3D" id="3.40.50.300">
    <property type="entry name" value="P-loop containing nucleotide triphosphate hydrolases"/>
    <property type="match status" value="1"/>
</dbReference>
<evidence type="ECO:0000259" key="10">
    <source>
        <dbReference type="PROSITE" id="PS50893"/>
    </source>
</evidence>
<evidence type="ECO:0000256" key="6">
    <source>
        <dbReference type="ARBA" id="ARBA00022840"/>
    </source>
</evidence>
<dbReference type="InterPro" id="IPR003593">
    <property type="entry name" value="AAA+_ATPase"/>
</dbReference>
<dbReference type="InterPro" id="IPR011527">
    <property type="entry name" value="ABC1_TM_dom"/>
</dbReference>
<feature type="transmembrane region" description="Helical" evidence="9">
    <location>
        <begin position="60"/>
        <end position="83"/>
    </location>
</feature>
<evidence type="ECO:0000256" key="4">
    <source>
        <dbReference type="ARBA" id="ARBA00022692"/>
    </source>
</evidence>
<evidence type="ECO:0000259" key="11">
    <source>
        <dbReference type="PROSITE" id="PS50929"/>
    </source>
</evidence>
<dbReference type="FunFam" id="3.40.50.300:FF:000221">
    <property type="entry name" value="Multidrug ABC transporter ATP-binding protein"/>
    <property type="match status" value="1"/>
</dbReference>
<evidence type="ECO:0000256" key="3">
    <source>
        <dbReference type="ARBA" id="ARBA00022475"/>
    </source>
</evidence>
<dbReference type="SUPFAM" id="SSF52540">
    <property type="entry name" value="P-loop containing nucleoside triphosphate hydrolases"/>
    <property type="match status" value="1"/>
</dbReference>
<dbReference type="GO" id="GO:0016887">
    <property type="term" value="F:ATP hydrolysis activity"/>
    <property type="evidence" value="ECO:0007669"/>
    <property type="project" value="InterPro"/>
</dbReference>
<name>A0A6G7KCT7_9LACT</name>
<dbReference type="Pfam" id="PF00664">
    <property type="entry name" value="ABC_membrane"/>
    <property type="match status" value="1"/>
</dbReference>
<feature type="transmembrane region" description="Helical" evidence="9">
    <location>
        <begin position="161"/>
        <end position="177"/>
    </location>
</feature>
<keyword evidence="8 9" id="KW-0472">Membrane</keyword>
<dbReference type="CDD" id="cd18541">
    <property type="entry name" value="ABC_6TM_TmrB_like"/>
    <property type="match status" value="1"/>
</dbReference>
<proteinExistence type="predicted"/>
<accession>A0A6G7KCT7</accession>
<dbReference type="InterPro" id="IPR039421">
    <property type="entry name" value="Type_1_exporter"/>
</dbReference>
<evidence type="ECO:0000313" key="12">
    <source>
        <dbReference type="EMBL" id="QII83094.1"/>
    </source>
</evidence>
<dbReference type="PANTHER" id="PTHR43394:SF1">
    <property type="entry name" value="ATP-BINDING CASSETTE SUB-FAMILY B MEMBER 10, MITOCHONDRIAL"/>
    <property type="match status" value="1"/>
</dbReference>
<dbReference type="InterPro" id="IPR017871">
    <property type="entry name" value="ABC_transporter-like_CS"/>
</dbReference>
<dbReference type="EMBL" id="CP049740">
    <property type="protein sequence ID" value="QII83094.1"/>
    <property type="molecule type" value="Genomic_DNA"/>
</dbReference>
<dbReference type="GO" id="GO:0005524">
    <property type="term" value="F:ATP binding"/>
    <property type="evidence" value="ECO:0007669"/>
    <property type="project" value="UniProtKB-KW"/>
</dbReference>
<evidence type="ECO:0000256" key="5">
    <source>
        <dbReference type="ARBA" id="ARBA00022741"/>
    </source>
</evidence>
<organism evidence="12 13">
    <name type="scientific">Jeotgalibaca arthritidis</name>
    <dbReference type="NCBI Taxonomy" id="1868794"/>
    <lineage>
        <taxon>Bacteria</taxon>
        <taxon>Bacillati</taxon>
        <taxon>Bacillota</taxon>
        <taxon>Bacilli</taxon>
        <taxon>Lactobacillales</taxon>
        <taxon>Carnobacteriaceae</taxon>
        <taxon>Jeotgalibaca</taxon>
    </lineage>
</organism>
<keyword evidence="13" id="KW-1185">Reference proteome</keyword>
<evidence type="ECO:0000256" key="7">
    <source>
        <dbReference type="ARBA" id="ARBA00022989"/>
    </source>
</evidence>
<dbReference type="FunFam" id="1.20.1560.10:FF:000011">
    <property type="entry name" value="Multidrug ABC transporter ATP-binding protein"/>
    <property type="match status" value="1"/>
</dbReference>
<dbReference type="PROSITE" id="PS50929">
    <property type="entry name" value="ABC_TM1F"/>
    <property type="match status" value="1"/>
</dbReference>
<dbReference type="GO" id="GO:0015421">
    <property type="term" value="F:ABC-type oligopeptide transporter activity"/>
    <property type="evidence" value="ECO:0007669"/>
    <property type="project" value="TreeGrafter"/>
</dbReference>
<comment type="subcellular location">
    <subcellularLocation>
        <location evidence="1">Cell membrane</location>
        <topology evidence="1">Multi-pass membrane protein</topology>
    </subcellularLocation>
</comment>
<gene>
    <name evidence="12" type="ORF">G7057_03225</name>
</gene>
<dbReference type="InterPro" id="IPR036640">
    <property type="entry name" value="ABC1_TM_sf"/>
</dbReference>
<evidence type="ECO:0000313" key="13">
    <source>
        <dbReference type="Proteomes" id="UP000501451"/>
    </source>
</evidence>
<dbReference type="InterPro" id="IPR027417">
    <property type="entry name" value="P-loop_NTPase"/>
</dbReference>
<keyword evidence="7 9" id="KW-1133">Transmembrane helix</keyword>
<keyword evidence="6 12" id="KW-0067">ATP-binding</keyword>
<protein>
    <submittedName>
        <fullName evidence="12">ABC transporter ATP-binding protein</fullName>
    </submittedName>
</protein>
<dbReference type="SMART" id="SM00382">
    <property type="entry name" value="AAA"/>
    <property type="match status" value="1"/>
</dbReference>
<reference evidence="12 13" key="1">
    <citation type="journal article" date="2017" name="Int. J. Syst. Evol. Microbiol.">
        <title>Jeotgalibaca porci sp. nov. and Jeotgalibaca arthritidis sp. nov., isolated from pigs, and emended description of the genus Jeotgalibaca.</title>
        <authorList>
            <person name="Zamora L."/>
            <person name="Perez-Sancho M."/>
            <person name="Dominguez L."/>
            <person name="Fernandez-Garayzabal J.F."/>
            <person name="Vela A.I."/>
        </authorList>
    </citation>
    <scope>NUCLEOTIDE SEQUENCE [LARGE SCALE GENOMIC DNA]</scope>
    <source>
        <strain evidence="12 13">CECT 9157</strain>
    </source>
</reference>
<dbReference type="PROSITE" id="PS50893">
    <property type="entry name" value="ABC_TRANSPORTER_2"/>
    <property type="match status" value="1"/>
</dbReference>
<dbReference type="InterPro" id="IPR003439">
    <property type="entry name" value="ABC_transporter-like_ATP-bd"/>
</dbReference>
<keyword evidence="4 9" id="KW-0812">Transmembrane</keyword>
<feature type="domain" description="ABC transporter" evidence="10">
    <location>
        <begin position="336"/>
        <end position="571"/>
    </location>
</feature>
<dbReference type="SUPFAM" id="SSF90123">
    <property type="entry name" value="ABC transporter transmembrane region"/>
    <property type="match status" value="1"/>
</dbReference>
<feature type="transmembrane region" description="Helical" evidence="9">
    <location>
        <begin position="20"/>
        <end position="40"/>
    </location>
</feature>
<evidence type="ECO:0000256" key="2">
    <source>
        <dbReference type="ARBA" id="ARBA00022448"/>
    </source>
</evidence>
<dbReference type="GO" id="GO:0005886">
    <property type="term" value="C:plasma membrane"/>
    <property type="evidence" value="ECO:0007669"/>
    <property type="project" value="UniProtKB-SubCell"/>
</dbReference>
<feature type="transmembrane region" description="Helical" evidence="9">
    <location>
        <begin position="134"/>
        <end position="155"/>
    </location>
</feature>
<evidence type="ECO:0000256" key="9">
    <source>
        <dbReference type="SAM" id="Phobius"/>
    </source>
</evidence>
<sequence length="580" mass="64360">MFNVMFKLKDFFKENRFDYVVSLLTMIGSNGFSVFIPYIIGQLIDAIIKDELTGSALRLFGLLFLISLIGAYILEFIWSYYLFTGAAKLQAQMRSKLMNHFLKMRASFYEKFRTGDLMARATQDVRSIADTAGYGMMVLMNATLFLAVIVLMMGLSVSWKLTFFSLLPLTILAYLFGKLGNIVEKRYTAAQDAFSSLNNDVLEVVDGIRVIRAYVKEDDYVEKFRQQTESMLAKNNRVADANALFSPLTKVTLSVSNLISFGYGAYLVSKGQLSVGDIVAFQMYLGMIVWPIMSIGELTNVLRQGSASMERVETVLSANDSMEADGSKVIETVDDITVHGLSFKYPSSQDVNLDQIDVVIPKGKTLGIVGKTGAGKTTFIRQLLRQYPLGSGDLMVGTEPILAYKGKTVQNLIGYVPQDHILFSKSVRDNIAFGKGSATDDEIMASIRIASFEDDLKKMAEGLDTMIGEKGVSISGGQKQRISIARALIKDPEILILDDSLSAVDAKTEQKIVENIKQLRSGKTTIISTHRLSAVKQADEIIVMEDGKIIERGSHDALISRKGWYYTQYLRQELKAGADE</sequence>
<dbReference type="AlphaFoldDB" id="A0A6G7KCT7"/>
<evidence type="ECO:0000256" key="8">
    <source>
        <dbReference type="ARBA" id="ARBA00023136"/>
    </source>
</evidence>
<dbReference type="Proteomes" id="UP000501451">
    <property type="component" value="Chromosome"/>
</dbReference>